<proteinExistence type="predicted"/>
<accession>A0A0E9XDP2</accession>
<name>A0A0E9XDP2_ANGAN</name>
<sequence length="54" mass="6429">MLNQRYLLALPFSRQLCTHLSYSWRIYQSYTENNGMSISYLCQLNKLCWAGEGY</sequence>
<dbReference type="AlphaFoldDB" id="A0A0E9XDP2"/>
<organism evidence="1">
    <name type="scientific">Anguilla anguilla</name>
    <name type="common">European freshwater eel</name>
    <name type="synonym">Muraena anguilla</name>
    <dbReference type="NCBI Taxonomy" id="7936"/>
    <lineage>
        <taxon>Eukaryota</taxon>
        <taxon>Metazoa</taxon>
        <taxon>Chordata</taxon>
        <taxon>Craniata</taxon>
        <taxon>Vertebrata</taxon>
        <taxon>Euteleostomi</taxon>
        <taxon>Actinopterygii</taxon>
        <taxon>Neopterygii</taxon>
        <taxon>Teleostei</taxon>
        <taxon>Anguilliformes</taxon>
        <taxon>Anguillidae</taxon>
        <taxon>Anguilla</taxon>
    </lineage>
</organism>
<dbReference type="EMBL" id="GBXM01008617">
    <property type="protein sequence ID" value="JAH99960.1"/>
    <property type="molecule type" value="Transcribed_RNA"/>
</dbReference>
<protein>
    <submittedName>
        <fullName evidence="1">Uncharacterized protein</fullName>
    </submittedName>
</protein>
<evidence type="ECO:0000313" key="1">
    <source>
        <dbReference type="EMBL" id="JAH99960.1"/>
    </source>
</evidence>
<reference evidence="1" key="1">
    <citation type="submission" date="2014-11" db="EMBL/GenBank/DDBJ databases">
        <authorList>
            <person name="Amaro Gonzalez C."/>
        </authorList>
    </citation>
    <scope>NUCLEOTIDE SEQUENCE</scope>
</reference>
<reference evidence="1" key="2">
    <citation type="journal article" date="2015" name="Fish Shellfish Immunol.">
        <title>Early steps in the European eel (Anguilla anguilla)-Vibrio vulnificus interaction in the gills: Role of the RtxA13 toxin.</title>
        <authorList>
            <person name="Callol A."/>
            <person name="Pajuelo D."/>
            <person name="Ebbesson L."/>
            <person name="Teles M."/>
            <person name="MacKenzie S."/>
            <person name="Amaro C."/>
        </authorList>
    </citation>
    <scope>NUCLEOTIDE SEQUENCE</scope>
</reference>